<dbReference type="AlphaFoldDB" id="A0A7S2RSY5"/>
<feature type="coiled-coil region" evidence="7">
    <location>
        <begin position="40"/>
        <end position="67"/>
    </location>
</feature>
<comment type="pathway">
    <text evidence="6">Protein modification; protein ubiquitination.</text>
</comment>
<comment type="subcellular location">
    <subcellularLocation>
        <location evidence="1 6">Nucleus</location>
    </subcellularLocation>
</comment>
<feature type="compositionally biased region" description="Polar residues" evidence="8">
    <location>
        <begin position="849"/>
        <end position="859"/>
    </location>
</feature>
<feature type="region of interest" description="Disordered" evidence="8">
    <location>
        <begin position="348"/>
        <end position="404"/>
    </location>
</feature>
<dbReference type="GO" id="GO:0061630">
    <property type="term" value="F:ubiquitin protein ligase activity"/>
    <property type="evidence" value="ECO:0007669"/>
    <property type="project" value="UniProtKB-EC"/>
</dbReference>
<keyword evidence="5 6" id="KW-0539">Nucleus</keyword>
<accession>A0A7S2RSY5</accession>
<feature type="compositionally biased region" description="Polar residues" evidence="8">
    <location>
        <begin position="363"/>
        <end position="372"/>
    </location>
</feature>
<comment type="similarity">
    <text evidence="6">Belongs to the BRE1 family.</text>
</comment>
<evidence type="ECO:0000313" key="9">
    <source>
        <dbReference type="EMBL" id="CAD9679810.1"/>
    </source>
</evidence>
<gene>
    <name evidence="9" type="ORF">RMAR1173_LOCUS7672</name>
</gene>
<keyword evidence="6" id="KW-0833">Ubl conjugation pathway</keyword>
<dbReference type="InterPro" id="IPR013956">
    <property type="entry name" value="E3_ubiquit_lig_Bre1"/>
</dbReference>
<protein>
    <recommendedName>
        <fullName evidence="6">E3 ubiquitin protein ligase</fullName>
        <ecNumber evidence="6">2.3.2.27</ecNumber>
    </recommendedName>
</protein>
<keyword evidence="6" id="KW-0156">Chromatin regulator</keyword>
<dbReference type="PANTHER" id="PTHR23163">
    <property type="entry name" value="RING FINGER PROTEIN-RELATED"/>
    <property type="match status" value="1"/>
</dbReference>
<comment type="catalytic activity">
    <reaction evidence="6">
        <text>S-ubiquitinyl-[E2 ubiquitin-conjugating enzyme]-L-cysteine + [acceptor protein]-L-lysine = [E2 ubiquitin-conjugating enzyme]-L-cysteine + N(6)-ubiquitinyl-[acceptor protein]-L-lysine.</text>
        <dbReference type="EC" id="2.3.2.27"/>
    </reaction>
</comment>
<keyword evidence="4 6" id="KW-0862">Zinc</keyword>
<dbReference type="UniPathway" id="UPA00143"/>
<name>A0A7S2RSY5_9STRA</name>
<keyword evidence="6" id="KW-0808">Transferase</keyword>
<evidence type="ECO:0000256" key="2">
    <source>
        <dbReference type="ARBA" id="ARBA00022723"/>
    </source>
</evidence>
<feature type="coiled-coil region" evidence="7">
    <location>
        <begin position="439"/>
        <end position="584"/>
    </location>
</feature>
<dbReference type="EMBL" id="HBHJ01011781">
    <property type="protein sequence ID" value="CAD9679810.1"/>
    <property type="molecule type" value="Transcribed_RNA"/>
</dbReference>
<dbReference type="GO" id="GO:0005634">
    <property type="term" value="C:nucleus"/>
    <property type="evidence" value="ECO:0007669"/>
    <property type="project" value="UniProtKB-SubCell"/>
</dbReference>
<reference evidence="9" key="1">
    <citation type="submission" date="2021-01" db="EMBL/GenBank/DDBJ databases">
        <authorList>
            <person name="Corre E."/>
            <person name="Pelletier E."/>
            <person name="Niang G."/>
            <person name="Scheremetjew M."/>
            <person name="Finn R."/>
            <person name="Kale V."/>
            <person name="Holt S."/>
            <person name="Cochrane G."/>
            <person name="Meng A."/>
            <person name="Brown T."/>
            <person name="Cohen L."/>
        </authorList>
    </citation>
    <scope>NUCLEOTIDE SEQUENCE</scope>
    <source>
        <strain evidence="9">CCMP1243</strain>
    </source>
</reference>
<dbReference type="Gene3D" id="3.30.40.10">
    <property type="entry name" value="Zinc/RING finger domain, C3HC4 (zinc finger)"/>
    <property type="match status" value="1"/>
</dbReference>
<evidence type="ECO:0000256" key="7">
    <source>
        <dbReference type="SAM" id="Coils"/>
    </source>
</evidence>
<dbReference type="SUPFAM" id="SSF57850">
    <property type="entry name" value="RING/U-box"/>
    <property type="match status" value="1"/>
</dbReference>
<feature type="region of interest" description="Disordered" evidence="8">
    <location>
        <begin position="190"/>
        <end position="214"/>
    </location>
</feature>
<keyword evidence="2 6" id="KW-0479">Metal-binding</keyword>
<dbReference type="GO" id="GO:0033503">
    <property type="term" value="C:HULC complex"/>
    <property type="evidence" value="ECO:0007669"/>
    <property type="project" value="TreeGrafter"/>
</dbReference>
<evidence type="ECO:0000256" key="3">
    <source>
        <dbReference type="ARBA" id="ARBA00022771"/>
    </source>
</evidence>
<evidence type="ECO:0000256" key="1">
    <source>
        <dbReference type="ARBA" id="ARBA00004123"/>
    </source>
</evidence>
<dbReference type="PANTHER" id="PTHR23163:SF0">
    <property type="entry name" value="E3 UBIQUITIN-PROTEIN LIGASE BRE1"/>
    <property type="match status" value="1"/>
</dbReference>
<feature type="region of interest" description="Disordered" evidence="8">
    <location>
        <begin position="845"/>
        <end position="865"/>
    </location>
</feature>
<feature type="region of interest" description="Disordered" evidence="8">
    <location>
        <begin position="99"/>
        <end position="163"/>
    </location>
</feature>
<keyword evidence="3 6" id="KW-0863">Zinc-finger</keyword>
<dbReference type="GO" id="GO:0008270">
    <property type="term" value="F:zinc ion binding"/>
    <property type="evidence" value="ECO:0007669"/>
    <property type="project" value="UniProtKB-KW"/>
</dbReference>
<dbReference type="GO" id="GO:0006325">
    <property type="term" value="P:chromatin organization"/>
    <property type="evidence" value="ECO:0007669"/>
    <property type="project" value="UniProtKB-KW"/>
</dbReference>
<sequence length="940" mass="103060">MKRQAETPVGNEASRPRVDGGSDDEDEVTALDHHFLKHQNRQMAAALHDYKRRLSQSESERDALKSTIDKNAATSQVVLRSWEVLNHDMANMLIAQGLPLPKNGAETDGRAEGSSPTSSRASLPPDVESAGPLAQGLQAHGATSSSPEMQAPSPSKLRRQLSKSSDQYLFMGVEPPQVEIDVLTAVDEGADKSAGDEDEPEGAQDGNDGDGEAEGGRWIERQVQQKLNQSSELMAALLASPAYSRKLSRSNVSEKHRAQAPHSVSAAMDLEVEAGTGLAEDPEHHAESVAELLISNRALAAQVELLKDQLTTAQGAAALDRAAALHAQRGRHQAQRALDLLLADRSQQTRAEAASQAKPHATPSASPAQGASTAGAESRNGESASGTAVDAGNGHDGNGGKAAEVNAQEGAGTGDAPEEEESEVAQARDEAVALAADRLGQLERQREEVHELRLQLNDALDKASARAHEAPTDATLRSRAQRAMAEAEQEKHLAQRERETAIRVEDECRRLRSDLAAAEAQANQWQLSAEKRWADHSRELENQFQTLLEQRQQFTSQAQELEVAREEMKALKQANQEYKQLVEGQRTSLGKAQAELTTARTKAMETATAAGARHDSVGKAALDALRRLANGLSGDHKNEIEKQLGALEDGQSQLLEETQSQTEMNEALMAELETITASQTELEAQNSRLLLLASDKDEANQTLMSRTLHLRELRDAQQTEVEALKRRIASMDQHRIAQENQARARDQLVLALEKQKHELESAALTQERELRNSMARCARAQREIDEAKERCDKANGSAAASRKRMDAVTHELKELSSARDALQEGLNETERKLYKAQKKYEKAKAKYRSSLQRSTSSGNHEGGKEDDEMIELLEFENAELKKQVNCSIRKEKVKSVTLYKCGHSFSREAIDDRIANRMRRCPACNLAFATTDVRDIYLTW</sequence>
<feature type="region of interest" description="Disordered" evidence="8">
    <location>
        <begin position="1"/>
        <end position="26"/>
    </location>
</feature>
<dbReference type="GO" id="GO:0016567">
    <property type="term" value="P:protein ubiquitination"/>
    <property type="evidence" value="ECO:0007669"/>
    <property type="project" value="UniProtKB-UniRule"/>
</dbReference>
<dbReference type="EC" id="2.3.2.27" evidence="6"/>
<evidence type="ECO:0000256" key="8">
    <source>
        <dbReference type="SAM" id="MobiDB-lite"/>
    </source>
</evidence>
<keyword evidence="6 7" id="KW-0175">Coiled coil</keyword>
<proteinExistence type="inferred from homology"/>
<organism evidence="9">
    <name type="scientific">Rhizochromulina marina</name>
    <dbReference type="NCBI Taxonomy" id="1034831"/>
    <lineage>
        <taxon>Eukaryota</taxon>
        <taxon>Sar</taxon>
        <taxon>Stramenopiles</taxon>
        <taxon>Ochrophyta</taxon>
        <taxon>Dictyochophyceae</taxon>
        <taxon>Rhizochromulinales</taxon>
        <taxon>Rhizochromulina</taxon>
    </lineage>
</organism>
<dbReference type="InterPro" id="IPR013083">
    <property type="entry name" value="Znf_RING/FYVE/PHD"/>
</dbReference>
<evidence type="ECO:0000256" key="4">
    <source>
        <dbReference type="ARBA" id="ARBA00022833"/>
    </source>
</evidence>
<dbReference type="CDD" id="cd16499">
    <property type="entry name" value="RING-HC_Bre1-like"/>
    <property type="match status" value="1"/>
</dbReference>
<feature type="coiled-coil region" evidence="7">
    <location>
        <begin position="637"/>
        <end position="685"/>
    </location>
</feature>
<evidence type="ECO:0000256" key="6">
    <source>
        <dbReference type="RuleBase" id="RU365038"/>
    </source>
</evidence>
<evidence type="ECO:0000256" key="5">
    <source>
        <dbReference type="ARBA" id="ARBA00023242"/>
    </source>
</evidence>
<feature type="region of interest" description="Disordered" evidence="8">
    <location>
        <begin position="409"/>
        <end position="428"/>
    </location>
</feature>
<feature type="compositionally biased region" description="Acidic residues" evidence="8">
    <location>
        <begin position="196"/>
        <end position="213"/>
    </location>
</feature>